<protein>
    <submittedName>
        <fullName evidence="6">Response regulator</fullName>
    </submittedName>
</protein>
<dbReference type="PANTHER" id="PTHR48111:SF3">
    <property type="entry name" value="TRANSCRIPTIONAL REGULATORY PROTEIN BTSR"/>
    <property type="match status" value="1"/>
</dbReference>
<dbReference type="InterPro" id="IPR011006">
    <property type="entry name" value="CheY-like_superfamily"/>
</dbReference>
<dbReference type="GO" id="GO:0000976">
    <property type="term" value="F:transcription cis-regulatory region binding"/>
    <property type="evidence" value="ECO:0007669"/>
    <property type="project" value="TreeGrafter"/>
</dbReference>
<dbReference type="PANTHER" id="PTHR48111">
    <property type="entry name" value="REGULATOR OF RPOS"/>
    <property type="match status" value="1"/>
</dbReference>
<dbReference type="GO" id="GO:0006355">
    <property type="term" value="P:regulation of DNA-templated transcription"/>
    <property type="evidence" value="ECO:0007669"/>
    <property type="project" value="TreeGrafter"/>
</dbReference>
<dbReference type="Pfam" id="PF04397">
    <property type="entry name" value="LytTR"/>
    <property type="match status" value="1"/>
</dbReference>
<dbReference type="RefSeq" id="WP_032050830.1">
    <property type="nucleotide sequence ID" value="NZ_JEWH01000007.1"/>
</dbReference>
<dbReference type="EMBL" id="JEWH01000007">
    <property type="protein sequence ID" value="EXB06921.1"/>
    <property type="molecule type" value="Genomic_DNA"/>
</dbReference>
<reference evidence="6 7" key="1">
    <citation type="submission" date="2014-02" db="EMBL/GenBank/DDBJ databases">
        <title>Comparative genomics and transcriptomics to identify genetic mechanisms underlying the emergence of carbapenem resistant Acinetobacter baumannii (CRAb).</title>
        <authorList>
            <person name="Harris A.D."/>
            <person name="Johnson K.J."/>
            <person name="George J."/>
            <person name="Shefchek K."/>
            <person name="Daugherty S.C."/>
            <person name="Parankush S."/>
            <person name="Sadzewicz L."/>
            <person name="Tallon L."/>
            <person name="Sengamalay N."/>
            <person name="Hazen T.H."/>
            <person name="Rasko D.A."/>
        </authorList>
    </citation>
    <scope>NUCLEOTIDE SEQUENCE [LARGE SCALE GENOMIC DNA]</scope>
    <source>
        <strain evidence="6 7">1295743</strain>
    </source>
</reference>
<evidence type="ECO:0000259" key="4">
    <source>
        <dbReference type="PROSITE" id="PS50110"/>
    </source>
</evidence>
<keyword evidence="1" id="KW-0902">Two-component regulatory system</keyword>
<evidence type="ECO:0000256" key="1">
    <source>
        <dbReference type="ARBA" id="ARBA00023012"/>
    </source>
</evidence>
<dbReference type="PROSITE" id="PS50930">
    <property type="entry name" value="HTH_LYTTR"/>
    <property type="match status" value="1"/>
</dbReference>
<proteinExistence type="predicted"/>
<organism evidence="6 7">
    <name type="scientific">Acinetobacter baumannii (strain 1295743)</name>
    <dbReference type="NCBI Taxonomy" id="1310613"/>
    <lineage>
        <taxon>Bacteria</taxon>
        <taxon>Pseudomonadati</taxon>
        <taxon>Pseudomonadota</taxon>
        <taxon>Gammaproteobacteria</taxon>
        <taxon>Moraxellales</taxon>
        <taxon>Moraxellaceae</taxon>
        <taxon>Acinetobacter</taxon>
        <taxon>Acinetobacter calcoaceticus/baumannii complex</taxon>
    </lineage>
</organism>
<dbReference type="SUPFAM" id="SSF52172">
    <property type="entry name" value="CheY-like"/>
    <property type="match status" value="1"/>
</dbReference>
<evidence type="ECO:0000313" key="7">
    <source>
        <dbReference type="Proteomes" id="UP000020595"/>
    </source>
</evidence>
<evidence type="ECO:0000259" key="5">
    <source>
        <dbReference type="PROSITE" id="PS50930"/>
    </source>
</evidence>
<dbReference type="GO" id="GO:0005829">
    <property type="term" value="C:cytosol"/>
    <property type="evidence" value="ECO:0007669"/>
    <property type="project" value="TreeGrafter"/>
</dbReference>
<dbReference type="SMART" id="SM00850">
    <property type="entry name" value="LytTR"/>
    <property type="match status" value="1"/>
</dbReference>
<feature type="domain" description="Response regulatory" evidence="4">
    <location>
        <begin position="2"/>
        <end position="115"/>
    </location>
</feature>
<keyword evidence="2" id="KW-0238">DNA-binding</keyword>
<name>A0A009I918_ACIB9</name>
<dbReference type="AlphaFoldDB" id="A0A009I918"/>
<dbReference type="GO" id="GO:0032993">
    <property type="term" value="C:protein-DNA complex"/>
    <property type="evidence" value="ECO:0007669"/>
    <property type="project" value="TreeGrafter"/>
</dbReference>
<dbReference type="InterPro" id="IPR007492">
    <property type="entry name" value="LytTR_DNA-bd_dom"/>
</dbReference>
<dbReference type="Gene3D" id="3.40.50.2300">
    <property type="match status" value="1"/>
</dbReference>
<comment type="caution">
    <text evidence="6">The sequence shown here is derived from an EMBL/GenBank/DDBJ whole genome shotgun (WGS) entry which is preliminary data.</text>
</comment>
<dbReference type="PATRIC" id="fig|1310613.3.peg.913"/>
<dbReference type="GO" id="GO:0000156">
    <property type="term" value="F:phosphorelay response regulator activity"/>
    <property type="evidence" value="ECO:0007669"/>
    <property type="project" value="TreeGrafter"/>
</dbReference>
<feature type="modified residue" description="4-aspartylphosphate" evidence="3">
    <location>
        <position position="52"/>
    </location>
</feature>
<feature type="domain" description="HTH LytTR-type" evidence="5">
    <location>
        <begin position="141"/>
        <end position="245"/>
    </location>
</feature>
<dbReference type="Pfam" id="PF00072">
    <property type="entry name" value="Response_reg"/>
    <property type="match status" value="1"/>
</dbReference>
<evidence type="ECO:0000256" key="2">
    <source>
        <dbReference type="ARBA" id="ARBA00023125"/>
    </source>
</evidence>
<dbReference type="Proteomes" id="UP000020595">
    <property type="component" value="Unassembled WGS sequence"/>
</dbReference>
<accession>A0A009I918</accession>
<sequence>MKVLICDDEPLAVERLSRLVSKMGHEVVATAHHGQDALEQARLHHPDVILLDIQMPGMNGLVCAEQLSQFNPRPAIVFCTAYDQHALEAFKSQAQAYLLKPIDPQELEQTFKQLTQLTQAQLSALPKPELLQDLKTQRHQIAAKTYRGVELIPVENIYYFLADQKYVTVRHKNGSVLIDETLKELETEFADQFIRIHRNALVSIAYLDGLELVSSGQYQVRLRDLDERLSVSRRHLSTLRERIHQL</sequence>
<evidence type="ECO:0000313" key="6">
    <source>
        <dbReference type="EMBL" id="EXB06921.1"/>
    </source>
</evidence>
<evidence type="ECO:0000256" key="3">
    <source>
        <dbReference type="PROSITE-ProRule" id="PRU00169"/>
    </source>
</evidence>
<dbReference type="SMART" id="SM00448">
    <property type="entry name" value="REC"/>
    <property type="match status" value="1"/>
</dbReference>
<keyword evidence="3" id="KW-0597">Phosphoprotein</keyword>
<dbReference type="InterPro" id="IPR001789">
    <property type="entry name" value="Sig_transdc_resp-reg_receiver"/>
</dbReference>
<dbReference type="PROSITE" id="PS50110">
    <property type="entry name" value="RESPONSE_REGULATORY"/>
    <property type="match status" value="1"/>
</dbReference>
<dbReference type="Gene3D" id="2.40.50.1020">
    <property type="entry name" value="LytTr DNA-binding domain"/>
    <property type="match status" value="1"/>
</dbReference>
<gene>
    <name evidence="6" type="ORF">J512_0955</name>
</gene>
<dbReference type="InterPro" id="IPR039420">
    <property type="entry name" value="WalR-like"/>
</dbReference>